<evidence type="ECO:0000313" key="2">
    <source>
        <dbReference type="Proteomes" id="UP000234275"/>
    </source>
</evidence>
<accession>A0A2I2G5W8</accession>
<dbReference type="SUPFAM" id="SSF69118">
    <property type="entry name" value="AhpD-like"/>
    <property type="match status" value="1"/>
</dbReference>
<dbReference type="RefSeq" id="XP_024703570.1">
    <property type="nucleotide sequence ID" value="XM_024854113.1"/>
</dbReference>
<dbReference type="InterPro" id="IPR029032">
    <property type="entry name" value="AhpD-like"/>
</dbReference>
<dbReference type="GeneID" id="36561818"/>
<evidence type="ECO:0000313" key="1">
    <source>
        <dbReference type="EMBL" id="PLB48268.1"/>
    </source>
</evidence>
<dbReference type="PANTHER" id="PTHR34846:SF11">
    <property type="entry name" value="4-CARBOXYMUCONOLACTONE DECARBOXYLASE FAMILY PROTEIN (AFU_ORTHOLOGUE AFUA_6G11590)"/>
    <property type="match status" value="1"/>
</dbReference>
<sequence>MHSFNNITVRSFFELTNDGYWAVANLNILARLTYPDYHTLHAKSRPTLNIMKLLSHSSASVDHWAEVGNAQFKHLLLSNRDRELVILLTTSKFNSVYEWTHHLPVSLKAGVTKKQQSALEASARQKDYFVDAKCDGEAGFSAKDLTLLAFMETIIQGPEVSEELWRRVRSEFSDREIVEIISLQCDFDEWAKPKL</sequence>
<dbReference type="OrthoDB" id="2567457at2759"/>
<dbReference type="VEuPathDB" id="FungiDB:P170DRAFT_497562"/>
<gene>
    <name evidence="1" type="ORF">P170DRAFT_497562</name>
</gene>
<dbReference type="Gene3D" id="1.20.1290.10">
    <property type="entry name" value="AhpD-like"/>
    <property type="match status" value="1"/>
</dbReference>
<reference evidence="1 2" key="1">
    <citation type="submission" date="2016-12" db="EMBL/GenBank/DDBJ databases">
        <title>The genomes of Aspergillus section Nigri reveals drivers in fungal speciation.</title>
        <authorList>
            <consortium name="DOE Joint Genome Institute"/>
            <person name="Vesth T.C."/>
            <person name="Nybo J."/>
            <person name="Theobald S."/>
            <person name="Brandl J."/>
            <person name="Frisvad J.C."/>
            <person name="Nielsen K.F."/>
            <person name="Lyhne E.K."/>
            <person name="Kogle M.E."/>
            <person name="Kuo A."/>
            <person name="Riley R."/>
            <person name="Clum A."/>
            <person name="Nolan M."/>
            <person name="Lipzen A."/>
            <person name="Salamov A."/>
            <person name="Henrissat B."/>
            <person name="Wiebenga A."/>
            <person name="De Vries R.P."/>
            <person name="Grigoriev I.V."/>
            <person name="Mortensen U.H."/>
            <person name="Andersen M.R."/>
            <person name="Baker S.E."/>
        </authorList>
    </citation>
    <scope>NUCLEOTIDE SEQUENCE [LARGE SCALE GENOMIC DNA]</scope>
    <source>
        <strain evidence="1 2">IBT 23096</strain>
    </source>
</reference>
<dbReference type="STRING" id="1392250.A0A2I2G5W8"/>
<proteinExistence type="predicted"/>
<dbReference type="PANTHER" id="PTHR34846">
    <property type="entry name" value="4-CARBOXYMUCONOLACTONE DECARBOXYLASE FAMILY PROTEIN (AFU_ORTHOLOGUE AFUA_6G11590)"/>
    <property type="match status" value="1"/>
</dbReference>
<protein>
    <recommendedName>
        <fullName evidence="3">Carboxymuconolactone decarboxylase-like domain-containing protein</fullName>
    </recommendedName>
</protein>
<name>A0A2I2G5W8_9EURO</name>
<comment type="caution">
    <text evidence="1">The sequence shown here is derived from an EMBL/GenBank/DDBJ whole genome shotgun (WGS) entry which is preliminary data.</text>
</comment>
<dbReference type="Proteomes" id="UP000234275">
    <property type="component" value="Unassembled WGS sequence"/>
</dbReference>
<evidence type="ECO:0008006" key="3">
    <source>
        <dbReference type="Google" id="ProtNLM"/>
    </source>
</evidence>
<dbReference type="AlphaFoldDB" id="A0A2I2G5W8"/>
<keyword evidence="2" id="KW-1185">Reference proteome</keyword>
<dbReference type="EMBL" id="MSFO01000005">
    <property type="protein sequence ID" value="PLB48268.1"/>
    <property type="molecule type" value="Genomic_DNA"/>
</dbReference>
<organism evidence="1 2">
    <name type="scientific">Aspergillus steynii IBT 23096</name>
    <dbReference type="NCBI Taxonomy" id="1392250"/>
    <lineage>
        <taxon>Eukaryota</taxon>
        <taxon>Fungi</taxon>
        <taxon>Dikarya</taxon>
        <taxon>Ascomycota</taxon>
        <taxon>Pezizomycotina</taxon>
        <taxon>Eurotiomycetes</taxon>
        <taxon>Eurotiomycetidae</taxon>
        <taxon>Eurotiales</taxon>
        <taxon>Aspergillaceae</taxon>
        <taxon>Aspergillus</taxon>
        <taxon>Aspergillus subgen. Circumdati</taxon>
    </lineage>
</organism>